<protein>
    <submittedName>
        <fullName evidence="1">Uncharacterized protein</fullName>
    </submittedName>
</protein>
<keyword evidence="2" id="KW-1185">Reference proteome</keyword>
<accession>A0A513ZVF4</accession>
<name>A0A513ZVF4_9VIRU</name>
<dbReference type="Proteomes" id="UP000502036">
    <property type="component" value="Genome"/>
</dbReference>
<evidence type="ECO:0000313" key="1">
    <source>
        <dbReference type="EMBL" id="QDH44661.1"/>
    </source>
</evidence>
<proteinExistence type="predicted"/>
<dbReference type="EMBL" id="MK609925">
    <property type="protein sequence ID" value="QDH44661.1"/>
    <property type="molecule type" value="Genomic_RNA"/>
</dbReference>
<dbReference type="GeneID" id="65246967"/>
<sequence>MAANARSAMHISCAKRQMMSLSPLSVDESGVLQLHHDEEGHVDVVSGELSVPFRFARSTASGDPVAGLAWFSDVVVVLREQDSVAGGLVFRDNVPKPVRVYFPHIRQGVDFSVVWDNANQPNQNPRYCDSKGLCSSPDPYRVIAVSGALQCFG</sequence>
<dbReference type="KEGG" id="vg:65246967"/>
<reference evidence="1 2" key="1">
    <citation type="journal article" date="2019" name="Arch. Virol.">
        <title>Full genome sequence of a new polymycovirus infecting Fusarium redolens.</title>
        <authorList>
            <person name="Mahillon M."/>
            <person name="Decroes A."/>
            <person name="Lienard C."/>
            <person name="Bragard C."/>
            <person name="Legreve A."/>
        </authorList>
    </citation>
    <scope>NUCLEOTIDE SEQUENCE [LARGE SCALE GENOMIC DNA]</scope>
    <source>
        <strain evidence="1">FRPV.A63-1</strain>
    </source>
</reference>
<dbReference type="RefSeq" id="YP_010086039.1">
    <property type="nucleotide sequence ID" value="NC_055276.1"/>
</dbReference>
<organism evidence="1 2">
    <name type="scientific">Fusarium redolens polymycovirus 1</name>
    <dbReference type="NCBI Taxonomy" id="2546034"/>
    <lineage>
        <taxon>Viruses</taxon>
        <taxon>Riboviria</taxon>
        <taxon>Riboviria incertae sedis</taxon>
        <taxon>Polymycoviridae</taxon>
        <taxon>Polymycovirus</taxon>
        <taxon>Polymycovirus fusarii</taxon>
    </lineage>
</organism>
<evidence type="ECO:0000313" key="2">
    <source>
        <dbReference type="Proteomes" id="UP000502036"/>
    </source>
</evidence>